<evidence type="ECO:0000313" key="3">
    <source>
        <dbReference type="Proteomes" id="UP000076078"/>
    </source>
</evidence>
<name>A0A151ZEV0_TIELA</name>
<feature type="signal peptide" evidence="1">
    <location>
        <begin position="1"/>
        <end position="18"/>
    </location>
</feature>
<reference evidence="2 3" key="1">
    <citation type="submission" date="2015-12" db="EMBL/GenBank/DDBJ databases">
        <title>Dictyostelia acquired genes for synthesis and detection of signals that induce cell-type specialization by lateral gene transfer from prokaryotes.</title>
        <authorList>
            <person name="Gloeckner G."/>
            <person name="Schaap P."/>
        </authorList>
    </citation>
    <scope>NUCLEOTIDE SEQUENCE [LARGE SCALE GENOMIC DNA]</scope>
    <source>
        <strain evidence="2 3">TK</strain>
    </source>
</reference>
<accession>A0A151ZEV0</accession>
<evidence type="ECO:0000256" key="1">
    <source>
        <dbReference type="SAM" id="SignalP"/>
    </source>
</evidence>
<dbReference type="InParanoid" id="A0A151ZEV0"/>
<dbReference type="EMBL" id="LODT01000029">
    <property type="protein sequence ID" value="KYQ92486.1"/>
    <property type="molecule type" value="Genomic_DNA"/>
</dbReference>
<evidence type="ECO:0008006" key="4">
    <source>
        <dbReference type="Google" id="ProtNLM"/>
    </source>
</evidence>
<dbReference type="AlphaFoldDB" id="A0A151ZEV0"/>
<feature type="chain" id="PRO_5007593230" description="TolB protein" evidence="1">
    <location>
        <begin position="19"/>
        <end position="331"/>
    </location>
</feature>
<protein>
    <recommendedName>
        <fullName evidence="4">TolB protein</fullName>
    </recommendedName>
</protein>
<proteinExistence type="predicted"/>
<organism evidence="2 3">
    <name type="scientific">Tieghemostelium lacteum</name>
    <name type="common">Slime mold</name>
    <name type="synonym">Dictyostelium lacteum</name>
    <dbReference type="NCBI Taxonomy" id="361077"/>
    <lineage>
        <taxon>Eukaryota</taxon>
        <taxon>Amoebozoa</taxon>
        <taxon>Evosea</taxon>
        <taxon>Eumycetozoa</taxon>
        <taxon>Dictyostelia</taxon>
        <taxon>Dictyosteliales</taxon>
        <taxon>Raperosteliaceae</taxon>
        <taxon>Tieghemostelium</taxon>
    </lineage>
</organism>
<evidence type="ECO:0000313" key="2">
    <source>
        <dbReference type="EMBL" id="KYQ92486.1"/>
    </source>
</evidence>
<dbReference type="Proteomes" id="UP000076078">
    <property type="component" value="Unassembled WGS sequence"/>
</dbReference>
<gene>
    <name evidence="2" type="ORF">DLAC_06469</name>
</gene>
<sequence length="331" mass="37796">MNKLTILLVLAFITLSIAQNTPLPVISGFSFGAPTELVHVDLNALTLSNITVGIPDSISIYQVINSTNPDYLYLFYNRQEKMSIDYFFGKYYYANNSLVRHESLALERLHLFEYFQPFNFYDYQTNQVSMSGWNGSCITIVTYDIASEQVFYLYTPYTTWNKSAPIGGIGVDAYEVITFFYNGELPEGNGSIIITNTQSQQSTVYVIENFEQFTIYNSPYNWPFSIGEDRFLCVIDYGGPGGNVYLYQIFLSDYQTAQLKLLYTFGNAFVGGQPLMWTEDKKNIIFIGSENRQNDVLVFVVYNLETNLADTVFIPNSLNISISQFNAWYNV</sequence>
<keyword evidence="3" id="KW-1185">Reference proteome</keyword>
<comment type="caution">
    <text evidence="2">The sequence shown here is derived from an EMBL/GenBank/DDBJ whole genome shotgun (WGS) entry which is preliminary data.</text>
</comment>
<keyword evidence="1" id="KW-0732">Signal</keyword>